<evidence type="ECO:0000313" key="1">
    <source>
        <dbReference type="EMBL" id="DAF55765.1"/>
    </source>
</evidence>
<organism evidence="1">
    <name type="scientific">Siphoviridae sp. ct8wU2</name>
    <dbReference type="NCBI Taxonomy" id="2827791"/>
    <lineage>
        <taxon>Viruses</taxon>
        <taxon>Duplodnaviria</taxon>
        <taxon>Heunggongvirae</taxon>
        <taxon>Uroviricota</taxon>
        <taxon>Caudoviricetes</taxon>
    </lineage>
</organism>
<protein>
    <submittedName>
        <fullName evidence="1">Uncharacterized protein</fullName>
    </submittedName>
</protein>
<dbReference type="EMBL" id="BK032699">
    <property type="protein sequence ID" value="DAF55765.1"/>
    <property type="molecule type" value="Genomic_DNA"/>
</dbReference>
<accession>A0A8S5SXH6</accession>
<reference evidence="1" key="1">
    <citation type="journal article" date="2021" name="Proc. Natl. Acad. Sci. U.S.A.">
        <title>A Catalog of Tens of Thousands of Viruses from Human Metagenomes Reveals Hidden Associations with Chronic Diseases.</title>
        <authorList>
            <person name="Tisza M.J."/>
            <person name="Buck C.B."/>
        </authorList>
    </citation>
    <scope>NUCLEOTIDE SEQUENCE</scope>
    <source>
        <strain evidence="1">Ct8wU2</strain>
    </source>
</reference>
<proteinExistence type="predicted"/>
<name>A0A8S5SXH6_9CAUD</name>
<sequence length="96" mass="10368">MPQGIEIYKGGSPTISVTTSLCRVLGKIDLTDSQGAIVCEDSRLWAYVYRISSGGSYPVKIIIDGNTISWIYLEGAIYGGGSSKYAKGMRLVYGSY</sequence>